<dbReference type="GO" id="GO:0006357">
    <property type="term" value="P:regulation of transcription by RNA polymerase II"/>
    <property type="evidence" value="ECO:0007669"/>
    <property type="project" value="InterPro"/>
</dbReference>
<evidence type="ECO:0000256" key="1">
    <source>
        <dbReference type="RuleBase" id="RU000383"/>
    </source>
</evidence>
<dbReference type="GO" id="GO:0016538">
    <property type="term" value="F:cyclin-dependent protein serine/threonine kinase regulator activity"/>
    <property type="evidence" value="ECO:0007669"/>
    <property type="project" value="InterPro"/>
</dbReference>
<feature type="region of interest" description="Disordered" evidence="2">
    <location>
        <begin position="184"/>
        <end position="226"/>
    </location>
</feature>
<feature type="region of interest" description="Disordered" evidence="2">
    <location>
        <begin position="348"/>
        <end position="404"/>
    </location>
</feature>
<comment type="similarity">
    <text evidence="1">Belongs to the cyclin family.</text>
</comment>
<proteinExistence type="inferred from homology"/>
<evidence type="ECO:0000259" key="3">
    <source>
        <dbReference type="SMART" id="SM00385"/>
    </source>
</evidence>
<dbReference type="InterPro" id="IPR036915">
    <property type="entry name" value="Cyclin-like_sf"/>
</dbReference>
<evidence type="ECO:0000256" key="2">
    <source>
        <dbReference type="SAM" id="MobiDB-lite"/>
    </source>
</evidence>
<evidence type="ECO:0000313" key="4">
    <source>
        <dbReference type="EMBL" id="CAD8794104.1"/>
    </source>
</evidence>
<reference evidence="4" key="1">
    <citation type="submission" date="2021-01" db="EMBL/GenBank/DDBJ databases">
        <authorList>
            <person name="Corre E."/>
            <person name="Pelletier E."/>
            <person name="Niang G."/>
            <person name="Scheremetjew M."/>
            <person name="Finn R."/>
            <person name="Kale V."/>
            <person name="Holt S."/>
            <person name="Cochrane G."/>
            <person name="Meng A."/>
            <person name="Brown T."/>
            <person name="Cohen L."/>
        </authorList>
    </citation>
    <scope>NUCLEOTIDE SEQUENCE</scope>
    <source>
        <strain evidence="4">SAG 63-3</strain>
    </source>
</reference>
<keyword evidence="1" id="KW-0195">Cyclin</keyword>
<dbReference type="Pfam" id="PF00134">
    <property type="entry name" value="Cyclin_N"/>
    <property type="match status" value="1"/>
</dbReference>
<name>A0A7S0YS03_9CHLO</name>
<feature type="domain" description="Cyclin-like" evidence="3">
    <location>
        <begin position="37"/>
        <end position="140"/>
    </location>
</feature>
<gene>
    <name evidence="4" type="ORF">PPAR00522_LOCUS22756</name>
</gene>
<dbReference type="PANTHER" id="PTHR10026">
    <property type="entry name" value="CYCLIN"/>
    <property type="match status" value="1"/>
</dbReference>
<dbReference type="SUPFAM" id="SSF47954">
    <property type="entry name" value="Cyclin-like"/>
    <property type="match status" value="2"/>
</dbReference>
<organism evidence="4">
    <name type="scientific">Polytomella parva</name>
    <dbReference type="NCBI Taxonomy" id="51329"/>
    <lineage>
        <taxon>Eukaryota</taxon>
        <taxon>Viridiplantae</taxon>
        <taxon>Chlorophyta</taxon>
        <taxon>core chlorophytes</taxon>
        <taxon>Chlorophyceae</taxon>
        <taxon>CS clade</taxon>
        <taxon>Chlamydomonadales</taxon>
        <taxon>Chlamydomonadaceae</taxon>
        <taxon>Polytomella</taxon>
    </lineage>
</organism>
<feature type="compositionally biased region" description="Low complexity" evidence="2">
    <location>
        <begin position="206"/>
        <end position="217"/>
    </location>
</feature>
<sequence length="486" mass="54117">MNKFAFRTQQQLEKESPSRNDNIDASEEAELRKSYVTFLWDVSKLLNSLPYFVVHSAVHYCHLFYSRRSMMKNDRFLIASAALVLACKVEGHPRHLDQITDISFRINKGKLRVEILEEKDRKDRDQYRQDILLAERLLLMTLDFQTCTPRPYVALMLMAGQMGLLSNGHPNTLLRANLNKNEIESGTKNKTQNESVNKTDENKTSDINSDNENNLNNDGKKAVNKDEITTDKGKVTTVSESKVSMAELYCSVIRHAIFLLNDSCRTLLYLQYSHVKIAYTCLIWAIRLKEQASATNPSHAKLPLLPAPSNFKSLLTWLNESKDPRLAMDTPCTMKEVEDIQRQLTEAFAKEPRQQPQKPKARSASSLVPQPPPLSQENTNQPQSPPMKRRYTGTPSQAAPGMVGGRGAVGLTHCRGVAPQHLIYRAPTASAVGNAATVGTDRESRIEASVKSTCSNGAGSDYSGNIGCGGSAAYADSISINIEKRD</sequence>
<protein>
    <recommendedName>
        <fullName evidence="3">Cyclin-like domain-containing protein</fullName>
    </recommendedName>
</protein>
<accession>A0A7S0YS03</accession>
<dbReference type="SMART" id="SM00385">
    <property type="entry name" value="CYCLIN"/>
    <property type="match status" value="1"/>
</dbReference>
<dbReference type="InterPro" id="IPR013763">
    <property type="entry name" value="Cyclin-like_dom"/>
</dbReference>
<dbReference type="AlphaFoldDB" id="A0A7S0YS03"/>
<dbReference type="Gene3D" id="1.10.472.10">
    <property type="entry name" value="Cyclin-like"/>
    <property type="match status" value="2"/>
</dbReference>
<dbReference type="InterPro" id="IPR006671">
    <property type="entry name" value="Cyclin_N"/>
</dbReference>
<dbReference type="EMBL" id="HBFM01034958">
    <property type="protein sequence ID" value="CAD8794104.1"/>
    <property type="molecule type" value="Transcribed_RNA"/>
</dbReference>
<dbReference type="InterPro" id="IPR043198">
    <property type="entry name" value="Cyclin/Ssn8"/>
</dbReference>